<protein>
    <recommendedName>
        <fullName evidence="2">Response regulatory domain-containing protein</fullName>
    </recommendedName>
</protein>
<evidence type="ECO:0000259" key="2">
    <source>
        <dbReference type="PROSITE" id="PS50110"/>
    </source>
</evidence>
<dbReference type="AlphaFoldDB" id="X0UNE8"/>
<dbReference type="EMBL" id="BARS01023074">
    <property type="protein sequence ID" value="GAG07294.1"/>
    <property type="molecule type" value="Genomic_DNA"/>
</dbReference>
<dbReference type="SMART" id="SM00448">
    <property type="entry name" value="REC"/>
    <property type="match status" value="1"/>
</dbReference>
<proteinExistence type="predicted"/>
<accession>X0UNE8</accession>
<organism evidence="3">
    <name type="scientific">marine sediment metagenome</name>
    <dbReference type="NCBI Taxonomy" id="412755"/>
    <lineage>
        <taxon>unclassified sequences</taxon>
        <taxon>metagenomes</taxon>
        <taxon>ecological metagenomes</taxon>
    </lineage>
</organism>
<dbReference type="Pfam" id="PF00072">
    <property type="entry name" value="Response_reg"/>
    <property type="match status" value="1"/>
</dbReference>
<dbReference type="PROSITE" id="PS50110">
    <property type="entry name" value="RESPONSE_REGULATORY"/>
    <property type="match status" value="1"/>
</dbReference>
<sequence>MIDKQIKVLLIEDNPTDARLIQKMVAEKSWASFDLTCVDKLQAGLKHLSNGGADIVLLDLDLPDSKGLDTFIKVHNHEAEVPVVVLTGLEGEKIGFEAVQKGAQDYLVKGQVDGDLLIRAMRYALERQRADEELRRSEEK</sequence>
<dbReference type="InterPro" id="IPR001789">
    <property type="entry name" value="Sig_transdc_resp-reg_receiver"/>
</dbReference>
<name>X0UNE8_9ZZZZ</name>
<dbReference type="PANTHER" id="PTHR44591">
    <property type="entry name" value="STRESS RESPONSE REGULATOR PROTEIN 1"/>
    <property type="match status" value="1"/>
</dbReference>
<dbReference type="SUPFAM" id="SSF52172">
    <property type="entry name" value="CheY-like"/>
    <property type="match status" value="1"/>
</dbReference>
<dbReference type="InterPro" id="IPR050595">
    <property type="entry name" value="Bact_response_regulator"/>
</dbReference>
<dbReference type="InterPro" id="IPR011006">
    <property type="entry name" value="CheY-like_superfamily"/>
</dbReference>
<evidence type="ECO:0000256" key="1">
    <source>
        <dbReference type="ARBA" id="ARBA00022553"/>
    </source>
</evidence>
<dbReference type="Gene3D" id="3.40.50.2300">
    <property type="match status" value="1"/>
</dbReference>
<gene>
    <name evidence="3" type="ORF">S01H1_36785</name>
</gene>
<reference evidence="3" key="1">
    <citation type="journal article" date="2014" name="Front. Microbiol.">
        <title>High frequency of phylogenetically diverse reductive dehalogenase-homologous genes in deep subseafloor sedimentary metagenomes.</title>
        <authorList>
            <person name="Kawai M."/>
            <person name="Futagami T."/>
            <person name="Toyoda A."/>
            <person name="Takaki Y."/>
            <person name="Nishi S."/>
            <person name="Hori S."/>
            <person name="Arai W."/>
            <person name="Tsubouchi T."/>
            <person name="Morono Y."/>
            <person name="Uchiyama I."/>
            <person name="Ito T."/>
            <person name="Fujiyama A."/>
            <person name="Inagaki F."/>
            <person name="Takami H."/>
        </authorList>
    </citation>
    <scope>NUCLEOTIDE SEQUENCE</scope>
    <source>
        <strain evidence="3">Expedition CK06-06</strain>
    </source>
</reference>
<feature type="non-terminal residue" evidence="3">
    <location>
        <position position="140"/>
    </location>
</feature>
<comment type="caution">
    <text evidence="3">The sequence shown here is derived from an EMBL/GenBank/DDBJ whole genome shotgun (WGS) entry which is preliminary data.</text>
</comment>
<feature type="domain" description="Response regulatory" evidence="2">
    <location>
        <begin position="7"/>
        <end position="124"/>
    </location>
</feature>
<keyword evidence="1" id="KW-0597">Phosphoprotein</keyword>
<evidence type="ECO:0000313" key="3">
    <source>
        <dbReference type="EMBL" id="GAG07294.1"/>
    </source>
</evidence>
<dbReference type="PANTHER" id="PTHR44591:SF3">
    <property type="entry name" value="RESPONSE REGULATORY DOMAIN-CONTAINING PROTEIN"/>
    <property type="match status" value="1"/>
</dbReference>
<dbReference type="GO" id="GO:0000160">
    <property type="term" value="P:phosphorelay signal transduction system"/>
    <property type="evidence" value="ECO:0007669"/>
    <property type="project" value="InterPro"/>
</dbReference>